<protein>
    <recommendedName>
        <fullName evidence="2">peptidoglycan lytic exotransglycosylase</fullName>
        <ecNumber evidence="2">4.2.2.n1</ecNumber>
    </recommendedName>
    <alternativeName>
        <fullName evidence="5">Murein hydrolase A</fullName>
    </alternativeName>
</protein>
<dbReference type="InterPro" id="IPR005300">
    <property type="entry name" value="MltA_B"/>
</dbReference>
<evidence type="ECO:0000256" key="4">
    <source>
        <dbReference type="ARBA" id="ARBA00023316"/>
    </source>
</evidence>
<dbReference type="CDD" id="cd14668">
    <property type="entry name" value="mlta_B"/>
    <property type="match status" value="1"/>
</dbReference>
<organism evidence="7 8">
    <name type="scientific">Sulfuriferula plumbiphila</name>
    <dbReference type="NCBI Taxonomy" id="171865"/>
    <lineage>
        <taxon>Bacteria</taxon>
        <taxon>Pseudomonadati</taxon>
        <taxon>Pseudomonadota</taxon>
        <taxon>Betaproteobacteria</taxon>
        <taxon>Nitrosomonadales</taxon>
        <taxon>Sulfuricellaceae</taxon>
        <taxon>Sulfuriferula</taxon>
    </lineage>
</organism>
<keyword evidence="3" id="KW-0456">Lyase</keyword>
<evidence type="ECO:0000256" key="5">
    <source>
        <dbReference type="ARBA" id="ARBA00030918"/>
    </source>
</evidence>
<dbReference type="Gene3D" id="2.40.240.50">
    <property type="entry name" value="Barwin-like endoglucanases"/>
    <property type="match status" value="1"/>
</dbReference>
<proteinExistence type="predicted"/>
<accession>A0A512LAB6</accession>
<dbReference type="Pfam" id="PF03562">
    <property type="entry name" value="MltA"/>
    <property type="match status" value="1"/>
</dbReference>
<evidence type="ECO:0000256" key="3">
    <source>
        <dbReference type="ARBA" id="ARBA00023239"/>
    </source>
</evidence>
<evidence type="ECO:0000256" key="1">
    <source>
        <dbReference type="ARBA" id="ARBA00001420"/>
    </source>
</evidence>
<dbReference type="GO" id="GO:0009254">
    <property type="term" value="P:peptidoglycan turnover"/>
    <property type="evidence" value="ECO:0007669"/>
    <property type="project" value="InterPro"/>
</dbReference>
<dbReference type="GO" id="GO:0071555">
    <property type="term" value="P:cell wall organization"/>
    <property type="evidence" value="ECO:0007669"/>
    <property type="project" value="UniProtKB-KW"/>
</dbReference>
<keyword evidence="8" id="KW-1185">Reference proteome</keyword>
<dbReference type="PIRSF" id="PIRSF019422">
    <property type="entry name" value="MltA"/>
    <property type="match status" value="1"/>
</dbReference>
<evidence type="ECO:0000313" key="8">
    <source>
        <dbReference type="Proteomes" id="UP000321337"/>
    </source>
</evidence>
<dbReference type="SUPFAM" id="SSF50685">
    <property type="entry name" value="Barwin-like endoglucanases"/>
    <property type="match status" value="1"/>
</dbReference>
<comment type="catalytic activity">
    <reaction evidence="1">
        <text>Exolytic cleavage of the (1-&gt;4)-beta-glycosidic linkage between N-acetylmuramic acid (MurNAc) and N-acetylglucosamine (GlcNAc) residues in peptidoglycan, from either the reducing or the non-reducing ends of the peptidoglycan chains, with concomitant formation of a 1,6-anhydrobond in the MurNAc residue.</text>
        <dbReference type="EC" id="4.2.2.n1"/>
    </reaction>
</comment>
<dbReference type="AlphaFoldDB" id="A0A512LAB6"/>
<keyword evidence="4" id="KW-0961">Cell wall biogenesis/degradation</keyword>
<evidence type="ECO:0000256" key="2">
    <source>
        <dbReference type="ARBA" id="ARBA00012587"/>
    </source>
</evidence>
<evidence type="ECO:0000313" key="7">
    <source>
        <dbReference type="EMBL" id="GEP31420.1"/>
    </source>
</evidence>
<feature type="domain" description="Lytic transglycosylase MltA" evidence="6">
    <location>
        <begin position="89"/>
        <end position="246"/>
    </location>
</feature>
<dbReference type="CDD" id="cd14485">
    <property type="entry name" value="mltA_like_LT_A"/>
    <property type="match status" value="1"/>
</dbReference>
<dbReference type="GO" id="GO:0019867">
    <property type="term" value="C:outer membrane"/>
    <property type="evidence" value="ECO:0007669"/>
    <property type="project" value="InterPro"/>
</dbReference>
<dbReference type="EC" id="4.2.2.n1" evidence="2"/>
<dbReference type="SMART" id="SM00925">
    <property type="entry name" value="MltA"/>
    <property type="match status" value="1"/>
</dbReference>
<dbReference type="PANTHER" id="PTHR30124:SF0">
    <property type="entry name" value="MEMBRANE-BOUND LYTIC MUREIN TRANSGLYCOSYLASE A"/>
    <property type="match status" value="1"/>
</dbReference>
<gene>
    <name evidence="7" type="ORF">TPL01_25580</name>
</gene>
<dbReference type="Proteomes" id="UP000321337">
    <property type="component" value="Unassembled WGS sequence"/>
</dbReference>
<dbReference type="PANTHER" id="PTHR30124">
    <property type="entry name" value="MEMBRANE-BOUND LYTIC MUREIN TRANSGLYCOSYLASE A"/>
    <property type="match status" value="1"/>
</dbReference>
<reference evidence="7 8" key="1">
    <citation type="submission" date="2019-07" db="EMBL/GenBank/DDBJ databases">
        <title>Whole genome shotgun sequence of Thiobacillus plumbophilus NBRC 107929.</title>
        <authorList>
            <person name="Hosoyama A."/>
            <person name="Uohara A."/>
            <person name="Ohji S."/>
            <person name="Ichikawa N."/>
        </authorList>
    </citation>
    <scope>NUCLEOTIDE SEQUENCE [LARGE SCALE GENOMIC DNA]</scope>
    <source>
        <strain evidence="7 8">NBRC 107929</strain>
    </source>
</reference>
<dbReference type="GO" id="GO:0008933">
    <property type="term" value="F:peptidoglycan lytic transglycosylase activity"/>
    <property type="evidence" value="ECO:0007669"/>
    <property type="project" value="TreeGrafter"/>
</dbReference>
<dbReference type="GO" id="GO:0004553">
    <property type="term" value="F:hydrolase activity, hydrolyzing O-glycosyl compounds"/>
    <property type="evidence" value="ECO:0007669"/>
    <property type="project" value="InterPro"/>
</dbReference>
<dbReference type="Pfam" id="PF06725">
    <property type="entry name" value="3D"/>
    <property type="match status" value="1"/>
</dbReference>
<dbReference type="EMBL" id="BKAD01000029">
    <property type="protein sequence ID" value="GEP31420.1"/>
    <property type="molecule type" value="Genomic_DNA"/>
</dbReference>
<name>A0A512LAB6_9PROT</name>
<dbReference type="InterPro" id="IPR026044">
    <property type="entry name" value="MltA"/>
</dbReference>
<sequence>MPNLSPADWSSLPGWQDDNLLWAWPAWLQSCTVLKTRPEWQAVCAASEALKPVDAETVRAFFESRFALYQSRQPDGSEDGLITGYYEPLLHGSLTPSAKYSVPLYSPPADLLTIDLGSVYPELKNMRLRGRVQGNKVVPYLARADIDNGTHPLKGSELVWVDNPVEAFFLQIQGSGRIQLPDGSMMRVVYADQNGYPYRAIGRVLAERGELPLAQTSMQNIKAWGERNPDKLPELLAQNPSYVFFRELPNNGNGPMGALGVPITGGRSIAVDARAIPLGAPVWLATTLPASDQPLDRLVLAQDTGGAIRGNVRADFFWGFGNEAGKKAGMMKQTGRMWVLLPKDMPVPAELPGPSAAKAKMVSK</sequence>
<comment type="caution">
    <text evidence="7">The sequence shown here is derived from an EMBL/GenBank/DDBJ whole genome shotgun (WGS) entry which is preliminary data.</text>
</comment>
<evidence type="ECO:0000259" key="6">
    <source>
        <dbReference type="SMART" id="SM00925"/>
    </source>
</evidence>
<dbReference type="InterPro" id="IPR010611">
    <property type="entry name" value="3D_dom"/>
</dbReference>
<dbReference type="GO" id="GO:0009253">
    <property type="term" value="P:peptidoglycan catabolic process"/>
    <property type="evidence" value="ECO:0007669"/>
    <property type="project" value="TreeGrafter"/>
</dbReference>
<dbReference type="Gene3D" id="2.40.40.10">
    <property type="entry name" value="RlpA-like domain"/>
    <property type="match status" value="1"/>
</dbReference>
<dbReference type="InterPro" id="IPR036908">
    <property type="entry name" value="RlpA-like_sf"/>
</dbReference>